<reference evidence="3" key="1">
    <citation type="submission" date="2022-06" db="EMBL/GenBank/DDBJ databases">
        <title>Amycolatopsis iheyaensis sp. nov., a new species of the genus Amycolatopsis isolated from soil in Iheya island, Japan.</title>
        <authorList>
            <person name="Ngamcharungchit C."/>
            <person name="Kanto H."/>
            <person name="Take A."/>
            <person name="Intra B."/>
            <person name="Matsumoto A."/>
            <person name="Panbangred W."/>
            <person name="Inahashi Y."/>
        </authorList>
    </citation>
    <scope>NUCLEOTIDE SEQUENCE</scope>
    <source>
        <strain evidence="3">OK19-0408</strain>
    </source>
</reference>
<evidence type="ECO:0000259" key="2">
    <source>
        <dbReference type="PROSITE" id="PS50837"/>
    </source>
</evidence>
<accession>A0A9X2NII3</accession>
<feature type="domain" description="NACHT" evidence="2">
    <location>
        <begin position="151"/>
        <end position="287"/>
    </location>
</feature>
<feature type="transmembrane region" description="Helical" evidence="1">
    <location>
        <begin position="16"/>
        <end position="36"/>
    </location>
</feature>
<evidence type="ECO:0000256" key="1">
    <source>
        <dbReference type="SAM" id="Phobius"/>
    </source>
</evidence>
<evidence type="ECO:0000313" key="4">
    <source>
        <dbReference type="Proteomes" id="UP001144096"/>
    </source>
</evidence>
<dbReference type="AlphaFoldDB" id="A0A9X2NII3"/>
<organism evidence="3 4">
    <name type="scientific">Amycolatopsis iheyensis</name>
    <dbReference type="NCBI Taxonomy" id="2945988"/>
    <lineage>
        <taxon>Bacteria</taxon>
        <taxon>Bacillati</taxon>
        <taxon>Actinomycetota</taxon>
        <taxon>Actinomycetes</taxon>
        <taxon>Pseudonocardiales</taxon>
        <taxon>Pseudonocardiaceae</taxon>
        <taxon>Amycolatopsis</taxon>
    </lineage>
</organism>
<gene>
    <name evidence="3" type="ORF">M8542_36850</name>
</gene>
<feature type="transmembrane region" description="Helical" evidence="1">
    <location>
        <begin position="614"/>
        <end position="635"/>
    </location>
</feature>
<keyword evidence="1" id="KW-0472">Membrane</keyword>
<dbReference type="PROSITE" id="PS50837">
    <property type="entry name" value="NACHT"/>
    <property type="match status" value="1"/>
</dbReference>
<feature type="transmembrane region" description="Helical" evidence="1">
    <location>
        <begin position="655"/>
        <end position="681"/>
    </location>
</feature>
<feature type="transmembrane region" description="Helical" evidence="1">
    <location>
        <begin position="498"/>
        <end position="517"/>
    </location>
</feature>
<protein>
    <submittedName>
        <fullName evidence="3">NACHT domain-containing protein</fullName>
    </submittedName>
</protein>
<sequence>MAKIVLVSAKRRWTRVWWAMSAVSLMGGLSLATWWLLARTGGADGAGIANVLALPASVVSAVLSVASAGAGRRSRSYLRYSELWAHARTLLGTVAVVEARALANLLGDVGDPRPADLGLRSEEGHWRSDGDPHSGSLTTIADDYKKYLRRSRLVVVGEPGSGKTVTVLRLLLDLVSEAQSACQAGEPRIRVPVRLSLSAFPHRYRRSMARAAGERLDSWICGQLVEVYGLPAPIARALLDDGWLLPILDGLDEMDADTSEFERAKTILAALNRPVPVAWPVVLTCRSERYRKLAKNHGVALVDAVTVEVEPLEIDQVIGWLSHRFPDPSAKPDRVQSRWRRVITTLRRHPKGQLATCLTKPLMLYVAVTVYRDPRSEPREMCNPERNESSLPRTLKARLFDQLVPAIVAHHPRRNGTYYNAEEVTRWLRSLAKHLAWMGENGHSSVDLHLHHLWRTTGNPPGRAIRFWAAALTVAVIALPVLVFVVQSATFTGFHPPTTARGWIAAFGIVILLGWIFQHTSSPTMKPPQRLEVRLALSVAGRRKLAEGLMKALKLALPVGLGLGLAFGIAVGLPIGLPVGLTAGVTIGLVFGVTGGLTAAQMTASQPSDPMRQALTWDLVRGVVAWLAGGAIGWLTGRFAMMFTDWKVVGLTSWWVGWLSIGLAFALAVGLIGSPGPLYALTVWKLRRSGELPGRPGQFLDWAHNAGLVRVSGAAVQFRHSDLQEFLLASADAGVQARAPEARGRR</sequence>
<dbReference type="SUPFAM" id="SSF52540">
    <property type="entry name" value="P-loop containing nucleoside triphosphate hydrolases"/>
    <property type="match status" value="1"/>
</dbReference>
<keyword evidence="4" id="KW-1185">Reference proteome</keyword>
<dbReference type="InterPro" id="IPR027417">
    <property type="entry name" value="P-loop_NTPase"/>
</dbReference>
<keyword evidence="1" id="KW-1133">Transmembrane helix</keyword>
<dbReference type="RefSeq" id="WP_257924977.1">
    <property type="nucleotide sequence ID" value="NZ_JAMXQV010000025.1"/>
</dbReference>
<dbReference type="InterPro" id="IPR007111">
    <property type="entry name" value="NACHT_NTPase"/>
</dbReference>
<dbReference type="Pfam" id="PF05729">
    <property type="entry name" value="NACHT"/>
    <property type="match status" value="1"/>
</dbReference>
<proteinExistence type="predicted"/>
<name>A0A9X2NII3_9PSEU</name>
<feature type="transmembrane region" description="Helical" evidence="1">
    <location>
        <begin position="48"/>
        <end position="70"/>
    </location>
</feature>
<feature type="transmembrane region" description="Helical" evidence="1">
    <location>
        <begin position="581"/>
        <end position="602"/>
    </location>
</feature>
<feature type="transmembrane region" description="Helical" evidence="1">
    <location>
        <begin position="465"/>
        <end position="486"/>
    </location>
</feature>
<keyword evidence="1" id="KW-0812">Transmembrane</keyword>
<comment type="caution">
    <text evidence="3">The sequence shown here is derived from an EMBL/GenBank/DDBJ whole genome shotgun (WGS) entry which is preliminary data.</text>
</comment>
<dbReference type="Gene3D" id="3.40.50.300">
    <property type="entry name" value="P-loop containing nucleotide triphosphate hydrolases"/>
    <property type="match status" value="1"/>
</dbReference>
<evidence type="ECO:0000313" key="3">
    <source>
        <dbReference type="EMBL" id="MCR6488412.1"/>
    </source>
</evidence>
<dbReference type="EMBL" id="JAMXQV010000025">
    <property type="protein sequence ID" value="MCR6488412.1"/>
    <property type="molecule type" value="Genomic_DNA"/>
</dbReference>
<feature type="transmembrane region" description="Helical" evidence="1">
    <location>
        <begin position="552"/>
        <end position="575"/>
    </location>
</feature>
<dbReference type="Proteomes" id="UP001144096">
    <property type="component" value="Unassembled WGS sequence"/>
</dbReference>